<keyword evidence="7" id="KW-1185">Reference proteome</keyword>
<dbReference type="SUPFAM" id="SSF52540">
    <property type="entry name" value="P-loop containing nucleoside triphosphate hydrolases"/>
    <property type="match status" value="1"/>
</dbReference>
<dbReference type="GO" id="GO:0005524">
    <property type="term" value="F:ATP binding"/>
    <property type="evidence" value="ECO:0007669"/>
    <property type="project" value="UniProtKB-KW"/>
</dbReference>
<dbReference type="PROSITE" id="PS00211">
    <property type="entry name" value="ABC_TRANSPORTER_1"/>
    <property type="match status" value="1"/>
</dbReference>
<reference evidence="5 8" key="3">
    <citation type="submission" date="2020-02" db="EMBL/GenBank/DDBJ databases">
        <title>Newly sequenced genome of strain CSTR1 showed variability in Candidatus Kuenenia stuttgartiensis genomes.</title>
        <authorList>
            <person name="Ding C."/>
            <person name="Adrian L."/>
        </authorList>
    </citation>
    <scope>NUCLEOTIDE SEQUENCE [LARGE SCALE GENOMIC DNA]</scope>
    <source>
        <strain evidence="5 8">CSTR1</strain>
    </source>
</reference>
<dbReference type="GO" id="GO:0016887">
    <property type="term" value="F:ATP hydrolysis activity"/>
    <property type="evidence" value="ECO:0007669"/>
    <property type="project" value="InterPro"/>
</dbReference>
<evidence type="ECO:0000313" key="7">
    <source>
        <dbReference type="Proteomes" id="UP000221734"/>
    </source>
</evidence>
<dbReference type="Proteomes" id="UP000221734">
    <property type="component" value="Chromosome Kuenenia_stuttgartiensis_MBR1"/>
</dbReference>
<dbReference type="SMART" id="SM00382">
    <property type="entry name" value="AAA"/>
    <property type="match status" value="1"/>
</dbReference>
<dbReference type="InterPro" id="IPR027417">
    <property type="entry name" value="P-loop_NTPase"/>
</dbReference>
<accession>A0A2C9CKP2</accession>
<name>A0A2C9CKP2_KUEST</name>
<evidence type="ECO:0000256" key="3">
    <source>
        <dbReference type="ARBA" id="ARBA00022840"/>
    </source>
</evidence>
<reference evidence="6" key="2">
    <citation type="submission" date="2017-10" db="EMBL/GenBank/DDBJ databases">
        <authorList>
            <person name="Banno H."/>
            <person name="Chua N.-H."/>
        </authorList>
    </citation>
    <scope>NUCLEOTIDE SEQUENCE [LARGE SCALE GENOMIC DNA]</scope>
    <source>
        <strain evidence="6">Kuenenia_mbr1_ru-nijmegen</strain>
    </source>
</reference>
<dbReference type="AlphaFoldDB" id="A0A2C9CKP2"/>
<keyword evidence="2" id="KW-0547">Nucleotide-binding</keyword>
<dbReference type="KEGG" id="kst:KSMBR1_3841"/>
<protein>
    <submittedName>
        <fullName evidence="5">ABC transporter ATP-binding protein</fullName>
    </submittedName>
</protein>
<feature type="domain" description="ABC transporter" evidence="4">
    <location>
        <begin position="16"/>
        <end position="245"/>
    </location>
</feature>
<keyword evidence="3 5" id="KW-0067">ATP-binding</keyword>
<proteinExistence type="predicted"/>
<dbReference type="Proteomes" id="UP000501926">
    <property type="component" value="Chromosome"/>
</dbReference>
<evidence type="ECO:0000313" key="8">
    <source>
        <dbReference type="Proteomes" id="UP000501926"/>
    </source>
</evidence>
<evidence type="ECO:0000256" key="2">
    <source>
        <dbReference type="ARBA" id="ARBA00022741"/>
    </source>
</evidence>
<keyword evidence="1" id="KW-0813">Transport</keyword>
<evidence type="ECO:0000256" key="1">
    <source>
        <dbReference type="ARBA" id="ARBA00022448"/>
    </source>
</evidence>
<evidence type="ECO:0000259" key="4">
    <source>
        <dbReference type="PROSITE" id="PS50893"/>
    </source>
</evidence>
<dbReference type="PANTHER" id="PTHR43038">
    <property type="entry name" value="ATP-BINDING CASSETTE, SUB-FAMILY H, MEMBER 1"/>
    <property type="match status" value="1"/>
</dbReference>
<reference evidence="7" key="1">
    <citation type="submission" date="2017-10" db="EMBL/GenBank/DDBJ databases">
        <authorList>
            <person name="Frank J."/>
        </authorList>
    </citation>
    <scope>NUCLEOTIDE SEQUENCE [LARGE SCALE GENOMIC DNA]</scope>
</reference>
<dbReference type="InterPro" id="IPR025302">
    <property type="entry name" value="DrrA1/2-like_C"/>
</dbReference>
<sequence length="330" mass="36603">MEMNTIDNKNDDKKAVVVVGLERRFGDFLAVDSVSFEVFKGEIFGFLGPNGAGKSTTIRMLCGILAPTGGSGTVGGFDIRTEPEKIKEHIGYMSQKFSLYEDLTVEENIDFYSGIYCIPAEKKKRRKEWIIDMAGLKDHRHSQTAILSGGWKQRLALGCAILHEPSIIFLDEPTSGVDPISRRQFWDLIYELSGSGVTVFVTTHYMDEAEYCDRIGLIYRGKLIAIGSPEYLKTELMKEDILEVACDRSQDAMDQIGGLPDIKEVTLFGNGLHVVTGNAASAEKSIRNLLAGQNYVVTGIEKVVPSMEDVFISLIEAYDREHQKGIKDGV</sequence>
<organism evidence="6 7">
    <name type="scientific">Kuenenia stuttgartiensis</name>
    <dbReference type="NCBI Taxonomy" id="174633"/>
    <lineage>
        <taxon>Bacteria</taxon>
        <taxon>Pseudomonadati</taxon>
        <taxon>Planctomycetota</taxon>
        <taxon>Candidatus Brocadiia</taxon>
        <taxon>Candidatus Brocadiales</taxon>
        <taxon>Candidatus Brocadiaceae</taxon>
        <taxon>Candidatus Kuenenia</taxon>
    </lineage>
</organism>
<evidence type="ECO:0000313" key="5">
    <source>
        <dbReference type="EMBL" id="QII12409.1"/>
    </source>
</evidence>
<dbReference type="EMBL" id="LT934425">
    <property type="protein sequence ID" value="SOH06314.1"/>
    <property type="molecule type" value="Genomic_DNA"/>
</dbReference>
<gene>
    <name evidence="6" type="primary">glcv</name>
    <name evidence="5" type="synonym">ybhF</name>
    <name evidence="5" type="ORF">KsCSTR_30300</name>
    <name evidence="6" type="ORF">KSMBR1_3841</name>
</gene>
<dbReference type="InterPro" id="IPR003593">
    <property type="entry name" value="AAA+_ATPase"/>
</dbReference>
<evidence type="ECO:0000313" key="6">
    <source>
        <dbReference type="EMBL" id="SOH06314.1"/>
    </source>
</evidence>
<dbReference type="PANTHER" id="PTHR43038:SF3">
    <property type="entry name" value="ABC TRANSPORTER G FAMILY MEMBER 20 ISOFORM X1"/>
    <property type="match status" value="1"/>
</dbReference>
<dbReference type="InterPro" id="IPR017871">
    <property type="entry name" value="ABC_transporter-like_CS"/>
</dbReference>
<dbReference type="EMBL" id="CP049055">
    <property type="protein sequence ID" value="QII12409.1"/>
    <property type="molecule type" value="Genomic_DNA"/>
</dbReference>
<dbReference type="Pfam" id="PF00005">
    <property type="entry name" value="ABC_tran"/>
    <property type="match status" value="1"/>
</dbReference>
<dbReference type="PROSITE" id="PS50893">
    <property type="entry name" value="ABC_TRANSPORTER_2"/>
    <property type="match status" value="1"/>
</dbReference>
<dbReference type="Gene3D" id="3.40.50.300">
    <property type="entry name" value="P-loop containing nucleotide triphosphate hydrolases"/>
    <property type="match status" value="1"/>
</dbReference>
<dbReference type="Pfam" id="PF13732">
    <property type="entry name" value="DrrA1-3_C"/>
    <property type="match status" value="1"/>
</dbReference>
<dbReference type="InterPro" id="IPR003439">
    <property type="entry name" value="ABC_transporter-like_ATP-bd"/>
</dbReference>